<dbReference type="InterPro" id="IPR033749">
    <property type="entry name" value="Polyprenyl_synt_CS"/>
</dbReference>
<dbReference type="PROSITE" id="PS00723">
    <property type="entry name" value="POLYPRENYL_SYNTHASE_1"/>
    <property type="match status" value="1"/>
</dbReference>
<dbReference type="Pfam" id="PF00348">
    <property type="entry name" value="polyprenyl_synt"/>
    <property type="match status" value="1"/>
</dbReference>
<keyword evidence="8" id="KW-1185">Reference proteome</keyword>
<comment type="cofactor">
    <cofactor evidence="1">
        <name>Mg(2+)</name>
        <dbReference type="ChEBI" id="CHEBI:18420"/>
    </cofactor>
</comment>
<reference evidence="7 8" key="1">
    <citation type="submission" date="2018-03" db="EMBL/GenBank/DDBJ databases">
        <title>Genomic Encyclopedia of Archaeal and Bacterial Type Strains, Phase II (KMG-II): from individual species to whole genera.</title>
        <authorList>
            <person name="Goeker M."/>
        </authorList>
    </citation>
    <scope>NUCLEOTIDE SEQUENCE [LARGE SCALE GENOMIC DNA]</scope>
    <source>
        <strain evidence="7 8">DSM 100065</strain>
    </source>
</reference>
<dbReference type="SFLD" id="SFLDS00005">
    <property type="entry name" value="Isoprenoid_Synthase_Type_I"/>
    <property type="match status" value="1"/>
</dbReference>
<evidence type="ECO:0000256" key="1">
    <source>
        <dbReference type="ARBA" id="ARBA00001946"/>
    </source>
</evidence>
<dbReference type="CDD" id="cd00685">
    <property type="entry name" value="Trans_IPPS_HT"/>
    <property type="match status" value="1"/>
</dbReference>
<keyword evidence="3 6" id="KW-0808">Transferase</keyword>
<dbReference type="EMBL" id="PVUE01000010">
    <property type="protein sequence ID" value="PRZ41393.1"/>
    <property type="molecule type" value="Genomic_DNA"/>
</dbReference>
<dbReference type="InterPro" id="IPR008949">
    <property type="entry name" value="Isoprenoid_synthase_dom_sf"/>
</dbReference>
<evidence type="ECO:0000313" key="7">
    <source>
        <dbReference type="EMBL" id="PRZ41393.1"/>
    </source>
</evidence>
<dbReference type="OrthoDB" id="4497239at2"/>
<dbReference type="GO" id="GO:0046872">
    <property type="term" value="F:metal ion binding"/>
    <property type="evidence" value="ECO:0007669"/>
    <property type="project" value="UniProtKB-KW"/>
</dbReference>
<dbReference type="Gene3D" id="1.10.600.10">
    <property type="entry name" value="Farnesyl Diphosphate Synthase"/>
    <property type="match status" value="1"/>
</dbReference>
<evidence type="ECO:0000256" key="2">
    <source>
        <dbReference type="ARBA" id="ARBA00006706"/>
    </source>
</evidence>
<keyword evidence="4" id="KW-0479">Metal-binding</keyword>
<dbReference type="GO" id="GO:0004659">
    <property type="term" value="F:prenyltransferase activity"/>
    <property type="evidence" value="ECO:0007669"/>
    <property type="project" value="InterPro"/>
</dbReference>
<evidence type="ECO:0000256" key="3">
    <source>
        <dbReference type="ARBA" id="ARBA00022679"/>
    </source>
</evidence>
<dbReference type="RefSeq" id="WP_106349465.1">
    <property type="nucleotide sequence ID" value="NZ_PVUE01000010.1"/>
</dbReference>
<gene>
    <name evidence="7" type="ORF">CLV47_110121</name>
</gene>
<accession>A0A2T0ZYI7</accession>
<sequence length="357" mass="38209">MTTQLSEVRSLVDVAVEDFLSTAASKLDLIASDLAPVAAELIAFGRGGKRIRPMFAYCGWLAAGRSADDASTVIRAVSALELVQISALVHDDIIDESDSRRGRPSVHRQFARLHNERRWRGDADKFGTASAILIGDLALILADAMLADAGLSPDTHSRVRRAFDQMRLEVMAGQYLDVLEQADPGSGESALQSALRVARLKSASYTVARPLDIGASIAQADDDVHGALREFGLHVGVAFQLRDDILGVFGDPATTGKPAGDDLREGKRTALIAIAQKRLTAPSDRALLERIGAADLRPDEIESLRTRLTECGAVAEVETMIETDVRVAHDAIELASLTDDGRAGLTQLADAATARTH</sequence>
<dbReference type="PANTHER" id="PTHR12001">
    <property type="entry name" value="GERANYLGERANYL PYROPHOSPHATE SYNTHASE"/>
    <property type="match status" value="1"/>
</dbReference>
<protein>
    <submittedName>
        <fullName evidence="7">Geranylgeranyl diphosphate synthase type I</fullName>
    </submittedName>
</protein>
<dbReference type="PROSITE" id="PS00444">
    <property type="entry name" value="POLYPRENYL_SYNTHASE_2"/>
    <property type="match status" value="1"/>
</dbReference>
<proteinExistence type="inferred from homology"/>
<dbReference type="PANTHER" id="PTHR12001:SF85">
    <property type="entry name" value="SHORT CHAIN ISOPRENYL DIPHOSPHATE SYNTHASE"/>
    <property type="match status" value="1"/>
</dbReference>
<organism evidence="7 8">
    <name type="scientific">Antricoccus suffuscus</name>
    <dbReference type="NCBI Taxonomy" id="1629062"/>
    <lineage>
        <taxon>Bacteria</taxon>
        <taxon>Bacillati</taxon>
        <taxon>Actinomycetota</taxon>
        <taxon>Actinomycetes</taxon>
        <taxon>Geodermatophilales</taxon>
        <taxon>Antricoccaceae</taxon>
        <taxon>Antricoccus</taxon>
    </lineage>
</organism>
<evidence type="ECO:0000256" key="6">
    <source>
        <dbReference type="RuleBase" id="RU004466"/>
    </source>
</evidence>
<name>A0A2T0ZYI7_9ACTN</name>
<dbReference type="InterPro" id="IPR000092">
    <property type="entry name" value="Polyprenyl_synt"/>
</dbReference>
<dbReference type="Proteomes" id="UP000237752">
    <property type="component" value="Unassembled WGS sequence"/>
</dbReference>
<comment type="similarity">
    <text evidence="2 6">Belongs to the FPP/GGPP synthase family.</text>
</comment>
<keyword evidence="5" id="KW-0460">Magnesium</keyword>
<comment type="caution">
    <text evidence="7">The sequence shown here is derived from an EMBL/GenBank/DDBJ whole genome shotgun (WGS) entry which is preliminary data.</text>
</comment>
<dbReference type="GO" id="GO:0008299">
    <property type="term" value="P:isoprenoid biosynthetic process"/>
    <property type="evidence" value="ECO:0007669"/>
    <property type="project" value="InterPro"/>
</dbReference>
<evidence type="ECO:0000256" key="5">
    <source>
        <dbReference type="ARBA" id="ARBA00022842"/>
    </source>
</evidence>
<evidence type="ECO:0000256" key="4">
    <source>
        <dbReference type="ARBA" id="ARBA00022723"/>
    </source>
</evidence>
<dbReference type="AlphaFoldDB" id="A0A2T0ZYI7"/>
<evidence type="ECO:0000313" key="8">
    <source>
        <dbReference type="Proteomes" id="UP000237752"/>
    </source>
</evidence>
<dbReference type="SUPFAM" id="SSF48576">
    <property type="entry name" value="Terpenoid synthases"/>
    <property type="match status" value="1"/>
</dbReference>